<dbReference type="Proteomes" id="UP000523362">
    <property type="component" value="Unassembled WGS sequence"/>
</dbReference>
<feature type="transmembrane region" description="Helical" evidence="1">
    <location>
        <begin position="53"/>
        <end position="80"/>
    </location>
</feature>
<accession>A0A7X0X1T1</accession>
<keyword evidence="1" id="KW-0472">Membrane</keyword>
<dbReference type="AlphaFoldDB" id="A0A7X0X1T1"/>
<protein>
    <submittedName>
        <fullName evidence="3">2'-O-methyl transferase</fullName>
    </submittedName>
    <submittedName>
        <fullName evidence="4">DUF4064 domain-containing protein</fullName>
    </submittedName>
</protein>
<dbReference type="InterPro" id="IPR025273">
    <property type="entry name" value="DUF4064"/>
</dbReference>
<keyword evidence="1" id="KW-0812">Transmembrane</keyword>
<dbReference type="Pfam" id="PF13273">
    <property type="entry name" value="DUF4064"/>
    <property type="match status" value="1"/>
</dbReference>
<proteinExistence type="predicted"/>
<dbReference type="Proteomes" id="UP000033536">
    <property type="component" value="Unassembled WGS sequence"/>
</dbReference>
<dbReference type="RefSeq" id="WP_003745499.1">
    <property type="nucleotide sequence ID" value="NZ_CP034772.1"/>
</dbReference>
<evidence type="ECO:0000256" key="1">
    <source>
        <dbReference type="SAM" id="Phobius"/>
    </source>
</evidence>
<organism evidence="4 6">
    <name type="scientific">Listeria seeligeri</name>
    <dbReference type="NCBI Taxonomy" id="1640"/>
    <lineage>
        <taxon>Bacteria</taxon>
        <taxon>Bacillati</taxon>
        <taxon>Bacillota</taxon>
        <taxon>Bacilli</taxon>
        <taxon>Bacillales</taxon>
        <taxon>Listeriaceae</taxon>
        <taxon>Listeria</taxon>
    </lineage>
</organism>
<keyword evidence="1" id="KW-1133">Transmembrane helix</keyword>
<evidence type="ECO:0000313" key="6">
    <source>
        <dbReference type="Proteomes" id="UP000523362"/>
    </source>
</evidence>
<dbReference type="EMBL" id="JYOM01000015">
    <property type="protein sequence ID" value="KKD45037.1"/>
    <property type="molecule type" value="Genomic_DNA"/>
</dbReference>
<keyword evidence="5" id="KW-1185">Reference proteome</keyword>
<sequence length="139" mass="15367">MNRQAEFILVIIGASFSILSFFVAILYAAIFGINAVMMTTGDSYMYADSSETIVFWIFTVGAIIAVIFTIISAIFGFIGAFKIKNDVPKVKLFGICFIILGGLQIFTISGILFVIAGILTLTKKEYKTNHKEDEGIKWE</sequence>
<evidence type="ECO:0000313" key="3">
    <source>
        <dbReference type="EMBL" id="KKD45037.1"/>
    </source>
</evidence>
<feature type="domain" description="DUF4064" evidence="2">
    <location>
        <begin position="2"/>
        <end position="107"/>
    </location>
</feature>
<evidence type="ECO:0000313" key="5">
    <source>
        <dbReference type="Proteomes" id="UP000033536"/>
    </source>
</evidence>
<name>A0A7X0X1T1_LISSE</name>
<keyword evidence="3" id="KW-0808">Transferase</keyword>
<dbReference type="EMBL" id="JAARRG010000004">
    <property type="protein sequence ID" value="MBC1486042.1"/>
    <property type="molecule type" value="Genomic_DNA"/>
</dbReference>
<evidence type="ECO:0000313" key="4">
    <source>
        <dbReference type="EMBL" id="MBC1486042.1"/>
    </source>
</evidence>
<feature type="transmembrane region" description="Helical" evidence="1">
    <location>
        <begin position="7"/>
        <end position="33"/>
    </location>
</feature>
<feature type="transmembrane region" description="Helical" evidence="1">
    <location>
        <begin position="92"/>
        <end position="119"/>
    </location>
</feature>
<gene>
    <name evidence="4" type="ORF">HB897_07365</name>
    <name evidence="3" type="ORF">UQ68_12145</name>
</gene>
<reference evidence="3 5" key="1">
    <citation type="submission" date="2015-02" db="EMBL/GenBank/DDBJ databases">
        <title>Sequencing of Listeria spp. dairy environmental strains.</title>
        <authorList>
            <person name="Muhterem-Uyar M."/>
            <person name="Wagner M."/>
            <person name="Schmitz-Esser S."/>
            <person name="Stessl B."/>
        </authorList>
    </citation>
    <scope>NUCLEOTIDE SEQUENCE [LARGE SCALE GENOMIC DNA]</scope>
    <source>
        <strain evidence="3 5">7KSM</strain>
    </source>
</reference>
<reference evidence="4 6" key="2">
    <citation type="submission" date="2020-03" db="EMBL/GenBank/DDBJ databases">
        <title>Soil Listeria distribution.</title>
        <authorList>
            <person name="Liao J."/>
            <person name="Wiedmann M."/>
        </authorList>
    </citation>
    <scope>NUCLEOTIDE SEQUENCE [LARGE SCALE GENOMIC DNA]</scope>
    <source>
        <strain evidence="4 6">FSL L7-1560</strain>
    </source>
</reference>
<comment type="caution">
    <text evidence="4">The sequence shown here is derived from an EMBL/GenBank/DDBJ whole genome shotgun (WGS) entry which is preliminary data.</text>
</comment>
<dbReference type="GO" id="GO:0016740">
    <property type="term" value="F:transferase activity"/>
    <property type="evidence" value="ECO:0007669"/>
    <property type="project" value="UniProtKB-KW"/>
</dbReference>
<evidence type="ECO:0000259" key="2">
    <source>
        <dbReference type="Pfam" id="PF13273"/>
    </source>
</evidence>